<protein>
    <submittedName>
        <fullName evidence="9">Oligopeptide transport system permease protein</fullName>
    </submittedName>
</protein>
<keyword evidence="10" id="KW-1185">Reference proteome</keyword>
<keyword evidence="6 7" id="KW-0472">Membrane</keyword>
<feature type="transmembrane region" description="Helical" evidence="7">
    <location>
        <begin position="161"/>
        <end position="180"/>
    </location>
</feature>
<dbReference type="InterPro" id="IPR000515">
    <property type="entry name" value="MetI-like"/>
</dbReference>
<comment type="caution">
    <text evidence="9">The sequence shown here is derived from an EMBL/GenBank/DDBJ whole genome shotgun (WGS) entry which is preliminary data.</text>
</comment>
<evidence type="ECO:0000313" key="9">
    <source>
        <dbReference type="EMBL" id="PXX63300.1"/>
    </source>
</evidence>
<evidence type="ECO:0000256" key="3">
    <source>
        <dbReference type="ARBA" id="ARBA00022475"/>
    </source>
</evidence>
<keyword evidence="5 7" id="KW-1133">Transmembrane helix</keyword>
<sequence>MSDLDKAQGIDLAESAARGRQTYFVAPPDEVEVLATDMVVDHGSPTSIWYDAWRQLRRNPIFIIAALMILFVLVVVIWPGLFTSQDPRYCNGDFSMDPRGAGHPFGFDKQGCDIYARTVYGARASVMAGVGSTIVFVLTGGVLGALAGFYGGFFDSVVSRVAEIFYAIPLMLAAIVIMQLLDSRTIWTVILILAGFTWPQAARIARSAVIQAKNSDYVTAAKALGVSRIRTLIRHVLPNAAGPLIVVTTIWLGVFIVTEATLSYLGVGLPRTIVSWGSDIAAGQKEIRTSAILFYPATALALTVLSFIMLGDAVRDALDPKARKR</sequence>
<feature type="transmembrane region" description="Helical" evidence="7">
    <location>
        <begin position="186"/>
        <end position="205"/>
    </location>
</feature>
<evidence type="ECO:0000256" key="7">
    <source>
        <dbReference type="RuleBase" id="RU363032"/>
    </source>
</evidence>
<dbReference type="InterPro" id="IPR025966">
    <property type="entry name" value="OppC_N"/>
</dbReference>
<dbReference type="AlphaFoldDB" id="A0A318K3I2"/>
<dbReference type="InterPro" id="IPR050366">
    <property type="entry name" value="BP-dependent_transpt_permease"/>
</dbReference>
<dbReference type="GO" id="GO:0055085">
    <property type="term" value="P:transmembrane transport"/>
    <property type="evidence" value="ECO:0007669"/>
    <property type="project" value="InterPro"/>
</dbReference>
<evidence type="ECO:0000256" key="1">
    <source>
        <dbReference type="ARBA" id="ARBA00004651"/>
    </source>
</evidence>
<comment type="subcellular location">
    <subcellularLocation>
        <location evidence="1 7">Cell membrane</location>
        <topology evidence="1 7">Multi-pass membrane protein</topology>
    </subcellularLocation>
</comment>
<dbReference type="Pfam" id="PF00528">
    <property type="entry name" value="BPD_transp_1"/>
    <property type="match status" value="1"/>
</dbReference>
<comment type="similarity">
    <text evidence="7">Belongs to the binding-protein-dependent transport system permease family.</text>
</comment>
<keyword evidence="4 7" id="KW-0812">Transmembrane</keyword>
<dbReference type="EMBL" id="QJKF01000006">
    <property type="protein sequence ID" value="PXX63300.1"/>
    <property type="molecule type" value="Genomic_DNA"/>
</dbReference>
<dbReference type="Pfam" id="PF12911">
    <property type="entry name" value="OppC_N"/>
    <property type="match status" value="1"/>
</dbReference>
<dbReference type="Proteomes" id="UP000247569">
    <property type="component" value="Unassembled WGS sequence"/>
</dbReference>
<keyword evidence="2 7" id="KW-0813">Transport</keyword>
<gene>
    <name evidence="9" type="ORF">DFR70_106361</name>
</gene>
<dbReference type="PANTHER" id="PTHR43386:SF6">
    <property type="entry name" value="ABC TRANSPORTER PERMEASE PROTEIN"/>
    <property type="match status" value="1"/>
</dbReference>
<feature type="transmembrane region" description="Helical" evidence="7">
    <location>
        <begin position="61"/>
        <end position="81"/>
    </location>
</feature>
<evidence type="ECO:0000313" key="10">
    <source>
        <dbReference type="Proteomes" id="UP000247569"/>
    </source>
</evidence>
<feature type="transmembrane region" description="Helical" evidence="7">
    <location>
        <begin position="126"/>
        <end position="149"/>
    </location>
</feature>
<evidence type="ECO:0000259" key="8">
    <source>
        <dbReference type="PROSITE" id="PS50928"/>
    </source>
</evidence>
<dbReference type="OrthoDB" id="9812701at2"/>
<feature type="transmembrane region" description="Helical" evidence="7">
    <location>
        <begin position="292"/>
        <end position="314"/>
    </location>
</feature>
<feature type="domain" description="ABC transmembrane type-1" evidence="8">
    <location>
        <begin position="122"/>
        <end position="311"/>
    </location>
</feature>
<dbReference type="SUPFAM" id="SSF161098">
    <property type="entry name" value="MetI-like"/>
    <property type="match status" value="1"/>
</dbReference>
<dbReference type="Gene3D" id="1.10.3720.10">
    <property type="entry name" value="MetI-like"/>
    <property type="match status" value="1"/>
</dbReference>
<dbReference type="PANTHER" id="PTHR43386">
    <property type="entry name" value="OLIGOPEPTIDE TRANSPORT SYSTEM PERMEASE PROTEIN APPC"/>
    <property type="match status" value="1"/>
</dbReference>
<keyword evidence="3" id="KW-1003">Cell membrane</keyword>
<dbReference type="PROSITE" id="PS50928">
    <property type="entry name" value="ABC_TM1"/>
    <property type="match status" value="1"/>
</dbReference>
<evidence type="ECO:0000256" key="6">
    <source>
        <dbReference type="ARBA" id="ARBA00023136"/>
    </source>
</evidence>
<dbReference type="GO" id="GO:0005886">
    <property type="term" value="C:plasma membrane"/>
    <property type="evidence" value="ECO:0007669"/>
    <property type="project" value="UniProtKB-SubCell"/>
</dbReference>
<accession>A0A318K3I2</accession>
<organism evidence="9 10">
    <name type="scientific">Nocardia tenerifensis</name>
    <dbReference type="NCBI Taxonomy" id="228006"/>
    <lineage>
        <taxon>Bacteria</taxon>
        <taxon>Bacillati</taxon>
        <taxon>Actinomycetota</taxon>
        <taxon>Actinomycetes</taxon>
        <taxon>Mycobacteriales</taxon>
        <taxon>Nocardiaceae</taxon>
        <taxon>Nocardia</taxon>
    </lineage>
</organism>
<dbReference type="InterPro" id="IPR035906">
    <property type="entry name" value="MetI-like_sf"/>
</dbReference>
<reference evidence="9 10" key="1">
    <citation type="submission" date="2018-05" db="EMBL/GenBank/DDBJ databases">
        <title>Genomic Encyclopedia of Type Strains, Phase IV (KMG-IV): sequencing the most valuable type-strain genomes for metagenomic binning, comparative biology and taxonomic classification.</title>
        <authorList>
            <person name="Goeker M."/>
        </authorList>
    </citation>
    <scope>NUCLEOTIDE SEQUENCE [LARGE SCALE GENOMIC DNA]</scope>
    <source>
        <strain evidence="9 10">DSM 44704</strain>
    </source>
</reference>
<evidence type="ECO:0000256" key="2">
    <source>
        <dbReference type="ARBA" id="ARBA00022448"/>
    </source>
</evidence>
<evidence type="ECO:0000256" key="4">
    <source>
        <dbReference type="ARBA" id="ARBA00022692"/>
    </source>
</evidence>
<proteinExistence type="inferred from homology"/>
<dbReference type="CDD" id="cd06261">
    <property type="entry name" value="TM_PBP2"/>
    <property type="match status" value="1"/>
</dbReference>
<name>A0A318K3I2_9NOCA</name>
<dbReference type="RefSeq" id="WP_051186197.1">
    <property type="nucleotide sequence ID" value="NZ_QJKF01000006.1"/>
</dbReference>
<feature type="transmembrane region" description="Helical" evidence="7">
    <location>
        <begin position="236"/>
        <end position="257"/>
    </location>
</feature>
<evidence type="ECO:0000256" key="5">
    <source>
        <dbReference type="ARBA" id="ARBA00022989"/>
    </source>
</evidence>